<proteinExistence type="predicted"/>
<evidence type="ECO:0000313" key="2">
    <source>
        <dbReference type="Proteomes" id="UP000006643"/>
    </source>
</evidence>
<organism evidence="1 2">
    <name type="scientific">Phytophthora infestans (strain T30-4)</name>
    <name type="common">Potato late blight agent</name>
    <dbReference type="NCBI Taxonomy" id="403677"/>
    <lineage>
        <taxon>Eukaryota</taxon>
        <taxon>Sar</taxon>
        <taxon>Stramenopiles</taxon>
        <taxon>Oomycota</taxon>
        <taxon>Peronosporomycetes</taxon>
        <taxon>Peronosporales</taxon>
        <taxon>Peronosporaceae</taxon>
        <taxon>Phytophthora</taxon>
    </lineage>
</organism>
<name>D0NM37_PHYIT</name>
<protein>
    <submittedName>
        <fullName evidence="1">Crinkler (CRN) domain-containing protein</fullName>
    </submittedName>
</protein>
<dbReference type="KEGG" id="pif:PITG_13484"/>
<dbReference type="EMBL" id="DS028146">
    <property type="protein sequence ID" value="EEY60758.1"/>
    <property type="molecule type" value="Genomic_DNA"/>
</dbReference>
<dbReference type="VEuPathDB" id="FungiDB:PITG_13484"/>
<dbReference type="RefSeq" id="XP_002899704.1">
    <property type="nucleotide sequence ID" value="XM_002899658.1"/>
</dbReference>
<sequence>MAREVWFQLVSGKGVAVTTVEVPNNATVACFRKAVLGVVSNVLPVESNLTVYTSNTSRKLEENYPISSLGESKKDALFVIVEVPQQQTIKVGPADRQTQDLLNILEWKEPSRLCRSSGDHWTFQGASEIATDLAGPLLQHYQAWQDGNQDKQNHALDVVVGGPGTGKSRTIDEMKNLLCKAAEQSENQDLVKRMTNAYVFSLAFGGRTGTTGKLIDSHSPEVDICFRMLYQLLKENESWMEFVFRLMKSSSSICLSICAVIRMLAKLEQIDNVRDMTVVLCVEGIHKLENDGTYGCDFYRVLSCVIMFLNSSTAFAVCVSSTTAQEPFTQAFMQFQQKRVFLYPPSLNGHEILRPRSRIGKQLVDDMGGHGRALETLERVLSCHKDSLQDIDPGGIVKQVYAALLCQYGEIFASPQFTDPMACQDVLIAIFSGHRFNGVYERIGRSNLTVDELRNIGLFRQTQDGRLECAVIMIVALMRRLLRHLNGGYDIDGFLPSVWGQHRFDQFVAFYRRVKSIIYCDLPVSLAMAHRGARFGSIDGIVVKEPKAHLGLFQQSQNSDSKYIRDVCDLSTRVQLTIDGREVQCNEVIRCKAQETKQRVNEVTYAKERAEAVNESSDVFFAHYAG</sequence>
<gene>
    <name evidence="1" type="ORF">PITG_13484</name>
</gene>
<dbReference type="InParanoid" id="D0NM37"/>
<dbReference type="eggNOG" id="ENOG502RFKD">
    <property type="taxonomic scope" value="Eukaryota"/>
</dbReference>
<dbReference type="OrthoDB" id="123702at2759"/>
<dbReference type="STRING" id="403677.D0NM37"/>
<dbReference type="AlphaFoldDB" id="D0NM37"/>
<evidence type="ECO:0000313" key="1">
    <source>
        <dbReference type="EMBL" id="EEY60758.1"/>
    </source>
</evidence>
<reference evidence="2" key="1">
    <citation type="journal article" date="2009" name="Nature">
        <title>Genome sequence and analysis of the Irish potato famine pathogen Phytophthora infestans.</title>
        <authorList>
            <consortium name="The Broad Institute Genome Sequencing Platform"/>
            <person name="Haas B.J."/>
            <person name="Kamoun S."/>
            <person name="Zody M.C."/>
            <person name="Jiang R.H."/>
            <person name="Handsaker R.E."/>
            <person name="Cano L.M."/>
            <person name="Grabherr M."/>
            <person name="Kodira C.D."/>
            <person name="Raffaele S."/>
            <person name="Torto-Alalibo T."/>
            <person name="Bozkurt T.O."/>
            <person name="Ah-Fong A.M."/>
            <person name="Alvarado L."/>
            <person name="Anderson V.L."/>
            <person name="Armstrong M.R."/>
            <person name="Avrova A."/>
            <person name="Baxter L."/>
            <person name="Beynon J."/>
            <person name="Boevink P.C."/>
            <person name="Bollmann S.R."/>
            <person name="Bos J.I."/>
            <person name="Bulone V."/>
            <person name="Cai G."/>
            <person name="Cakir C."/>
            <person name="Carrington J.C."/>
            <person name="Chawner M."/>
            <person name="Conti L."/>
            <person name="Costanzo S."/>
            <person name="Ewan R."/>
            <person name="Fahlgren N."/>
            <person name="Fischbach M.A."/>
            <person name="Fugelstad J."/>
            <person name="Gilroy E.M."/>
            <person name="Gnerre S."/>
            <person name="Green P.J."/>
            <person name="Grenville-Briggs L.J."/>
            <person name="Griffith J."/>
            <person name="Grunwald N.J."/>
            <person name="Horn K."/>
            <person name="Horner N.R."/>
            <person name="Hu C.H."/>
            <person name="Huitema E."/>
            <person name="Jeong D.H."/>
            <person name="Jones A.M."/>
            <person name="Jones J.D."/>
            <person name="Jones R.W."/>
            <person name="Karlsson E.K."/>
            <person name="Kunjeti S.G."/>
            <person name="Lamour K."/>
            <person name="Liu Z."/>
            <person name="Ma L."/>
            <person name="Maclean D."/>
            <person name="Chibucos M.C."/>
            <person name="McDonald H."/>
            <person name="McWalters J."/>
            <person name="Meijer H.J."/>
            <person name="Morgan W."/>
            <person name="Morris P.F."/>
            <person name="Munro C.A."/>
            <person name="O'Neill K."/>
            <person name="Ospina-Giraldo M."/>
            <person name="Pinzon A."/>
            <person name="Pritchard L."/>
            <person name="Ramsahoye B."/>
            <person name="Ren Q."/>
            <person name="Restrepo S."/>
            <person name="Roy S."/>
            <person name="Sadanandom A."/>
            <person name="Savidor A."/>
            <person name="Schornack S."/>
            <person name="Schwartz D.C."/>
            <person name="Schumann U.D."/>
            <person name="Schwessinger B."/>
            <person name="Seyer L."/>
            <person name="Sharpe T."/>
            <person name="Silvar C."/>
            <person name="Song J."/>
            <person name="Studholme D.J."/>
            <person name="Sykes S."/>
            <person name="Thines M."/>
            <person name="van de Vondervoort P.J."/>
            <person name="Phuntumart V."/>
            <person name="Wawra S."/>
            <person name="Weide R."/>
            <person name="Win J."/>
            <person name="Young C."/>
            <person name="Zhou S."/>
            <person name="Fry W."/>
            <person name="Meyers B.C."/>
            <person name="van West P."/>
            <person name="Ristaino J."/>
            <person name="Govers F."/>
            <person name="Birch P.R."/>
            <person name="Whisson S.C."/>
            <person name="Judelson H.S."/>
            <person name="Nusbaum C."/>
        </authorList>
    </citation>
    <scope>NUCLEOTIDE SEQUENCE [LARGE SCALE GENOMIC DNA]</scope>
    <source>
        <strain evidence="2">T30-4</strain>
    </source>
</reference>
<accession>D0NM37</accession>
<dbReference type="HOGENOM" id="CLU_440495_0_0_1"/>
<keyword evidence="2" id="KW-1185">Reference proteome</keyword>
<dbReference type="Proteomes" id="UP000006643">
    <property type="component" value="Unassembled WGS sequence"/>
</dbReference>
<dbReference type="OMA" id="MAREVWF"/>
<dbReference type="GeneID" id="9461898"/>